<evidence type="ECO:0000313" key="2">
    <source>
        <dbReference type="EMBL" id="MBB3676807.1"/>
    </source>
</evidence>
<keyword evidence="1" id="KW-1133">Transmembrane helix</keyword>
<feature type="transmembrane region" description="Helical" evidence="1">
    <location>
        <begin position="39"/>
        <end position="56"/>
    </location>
</feature>
<proteinExistence type="predicted"/>
<organism evidence="2 3">
    <name type="scientific">Modestobacter versicolor</name>
    <dbReference type="NCBI Taxonomy" id="429133"/>
    <lineage>
        <taxon>Bacteria</taxon>
        <taxon>Bacillati</taxon>
        <taxon>Actinomycetota</taxon>
        <taxon>Actinomycetes</taxon>
        <taxon>Geodermatophilales</taxon>
        <taxon>Geodermatophilaceae</taxon>
        <taxon>Modestobacter</taxon>
    </lineage>
</organism>
<protein>
    <submittedName>
        <fullName evidence="2">Uncharacterized protein</fullName>
    </submittedName>
</protein>
<name>A0A839Y2Z4_9ACTN</name>
<reference evidence="2 3" key="1">
    <citation type="submission" date="2020-08" db="EMBL/GenBank/DDBJ databases">
        <title>Sequencing the genomes of 1000 actinobacteria strains.</title>
        <authorList>
            <person name="Klenk H.-P."/>
        </authorList>
    </citation>
    <scope>NUCLEOTIDE SEQUENCE [LARGE SCALE GENOMIC DNA]</scope>
    <source>
        <strain evidence="2 3">DSM 16678</strain>
    </source>
</reference>
<gene>
    <name evidence="2" type="ORF">FHX36_002542</name>
</gene>
<keyword evidence="1" id="KW-0812">Transmembrane</keyword>
<dbReference type="EMBL" id="JACIBU010000001">
    <property type="protein sequence ID" value="MBB3676807.1"/>
    <property type="molecule type" value="Genomic_DNA"/>
</dbReference>
<keyword evidence="1" id="KW-0472">Membrane</keyword>
<comment type="caution">
    <text evidence="2">The sequence shown here is derived from an EMBL/GenBank/DDBJ whole genome shotgun (WGS) entry which is preliminary data.</text>
</comment>
<dbReference type="RefSeq" id="WP_146251587.1">
    <property type="nucleotide sequence ID" value="NZ_JACIBU010000001.1"/>
</dbReference>
<evidence type="ECO:0000256" key="1">
    <source>
        <dbReference type="SAM" id="Phobius"/>
    </source>
</evidence>
<sequence length="66" mass="7418">MSSPVRRPPGRTLALWLGYLLVVLVVTEAVVRATGWDRLWVLVVVVPVAWVLRGVAENRLDRRGAR</sequence>
<dbReference type="AlphaFoldDB" id="A0A839Y2Z4"/>
<evidence type="ECO:0000313" key="3">
    <source>
        <dbReference type="Proteomes" id="UP000580718"/>
    </source>
</evidence>
<accession>A0A839Y2Z4</accession>
<dbReference type="Proteomes" id="UP000580718">
    <property type="component" value="Unassembled WGS sequence"/>
</dbReference>